<dbReference type="Proteomes" id="UP001438707">
    <property type="component" value="Unassembled WGS sequence"/>
</dbReference>
<dbReference type="InterPro" id="IPR016040">
    <property type="entry name" value="NAD(P)-bd_dom"/>
</dbReference>
<evidence type="ECO:0000256" key="8">
    <source>
        <dbReference type="RuleBase" id="RU366046"/>
    </source>
</evidence>
<comment type="caution">
    <text evidence="10">The sequence shown here is derived from an EMBL/GenBank/DDBJ whole genome shotgun (WGS) entry which is preliminary data.</text>
</comment>
<comment type="catalytic activity">
    <reaction evidence="1">
        <text>UDP-alpha-D-glucose = UDP-alpha-D-galactose</text>
        <dbReference type="Rhea" id="RHEA:22168"/>
        <dbReference type="ChEBI" id="CHEBI:58885"/>
        <dbReference type="ChEBI" id="CHEBI:66914"/>
        <dbReference type="EC" id="5.1.3.2"/>
    </reaction>
</comment>
<protein>
    <recommendedName>
        <fullName evidence="5 8">UDP-glucose 4-epimerase</fullName>
        <ecNumber evidence="8">5.1.3.-</ecNumber>
    </recommendedName>
</protein>
<dbReference type="InterPro" id="IPR036291">
    <property type="entry name" value="NAD(P)-bd_dom_sf"/>
</dbReference>
<keyword evidence="7 8" id="KW-0413">Isomerase</keyword>
<accession>A0AAW1SF77</accession>
<evidence type="ECO:0000256" key="7">
    <source>
        <dbReference type="ARBA" id="ARBA00023235"/>
    </source>
</evidence>
<dbReference type="PANTHER" id="PTHR43725">
    <property type="entry name" value="UDP-GLUCOSE 4-EPIMERASE"/>
    <property type="match status" value="1"/>
</dbReference>
<comment type="pathway">
    <text evidence="3 8">Carbohydrate metabolism; galactose metabolism.</text>
</comment>
<sequence>MKDLNVFVTGGVGFIGSHTVLVLLESGCRVTIIDNMDNAFPEAYKRMQDLAGDRASRMQFIQGDLRKFEDIDKALAKEKFDAVIHFAGRKAVGESVKEPMLYYTHNVVSAVNLIEAMRKNNVKNMVFSSSCTVYGEPQKVPLDETHPLKAVSPYGRSKLIIEDMFRDVYASDKSWRIILLRYFNPVGAHPSGKIGEHPIGIPNNLMPYIQQVVLGQREFLSVYGSDYDTRDGTCIRDYIHVMDLADGHVKAVDKLFNTNDIGCIAYNLGTGNGSTVLEMIKAFEKASGKECKYKLVPRRGGDAQAVWAATEVAEKELGWTAKLNVVDMCKDQWSWASKYPRGYE</sequence>
<keyword evidence="11" id="KW-1185">Reference proteome</keyword>
<evidence type="ECO:0000313" key="11">
    <source>
        <dbReference type="Proteomes" id="UP001438707"/>
    </source>
</evidence>
<comment type="cofactor">
    <cofactor evidence="2 8">
        <name>NAD(+)</name>
        <dbReference type="ChEBI" id="CHEBI:57540"/>
    </cofactor>
</comment>
<dbReference type="Gene3D" id="3.40.50.720">
    <property type="entry name" value="NAD(P)-binding Rossmann-like Domain"/>
    <property type="match status" value="1"/>
</dbReference>
<dbReference type="Pfam" id="PF16363">
    <property type="entry name" value="GDP_Man_Dehyd"/>
    <property type="match status" value="1"/>
</dbReference>
<keyword evidence="8" id="KW-0119">Carbohydrate metabolism</keyword>
<name>A0AAW1SF77_9CHLO</name>
<evidence type="ECO:0000256" key="1">
    <source>
        <dbReference type="ARBA" id="ARBA00000083"/>
    </source>
</evidence>
<dbReference type="EMBL" id="JALJOS010000001">
    <property type="protein sequence ID" value="KAK9844352.1"/>
    <property type="molecule type" value="Genomic_DNA"/>
</dbReference>
<organism evidence="10 11">
    <name type="scientific">Apatococcus lobatus</name>
    <dbReference type="NCBI Taxonomy" id="904363"/>
    <lineage>
        <taxon>Eukaryota</taxon>
        <taxon>Viridiplantae</taxon>
        <taxon>Chlorophyta</taxon>
        <taxon>core chlorophytes</taxon>
        <taxon>Trebouxiophyceae</taxon>
        <taxon>Chlorellales</taxon>
        <taxon>Chlorellaceae</taxon>
        <taxon>Apatococcus</taxon>
    </lineage>
</organism>
<evidence type="ECO:0000256" key="4">
    <source>
        <dbReference type="ARBA" id="ARBA00007637"/>
    </source>
</evidence>
<dbReference type="EC" id="5.1.3.-" evidence="8"/>
<dbReference type="SUPFAM" id="SSF51735">
    <property type="entry name" value="NAD(P)-binding Rossmann-fold domains"/>
    <property type="match status" value="1"/>
</dbReference>
<proteinExistence type="inferred from homology"/>
<dbReference type="NCBIfam" id="TIGR01179">
    <property type="entry name" value="galE"/>
    <property type="match status" value="1"/>
</dbReference>
<dbReference type="NCBIfam" id="NF007956">
    <property type="entry name" value="PRK10675.1"/>
    <property type="match status" value="1"/>
</dbReference>
<evidence type="ECO:0000256" key="3">
    <source>
        <dbReference type="ARBA" id="ARBA00004947"/>
    </source>
</evidence>
<evidence type="ECO:0000256" key="6">
    <source>
        <dbReference type="ARBA" id="ARBA00023027"/>
    </source>
</evidence>
<dbReference type="Gene3D" id="3.90.25.10">
    <property type="entry name" value="UDP-galactose 4-epimerase, domain 1"/>
    <property type="match status" value="1"/>
</dbReference>
<evidence type="ECO:0000256" key="5">
    <source>
        <dbReference type="ARBA" id="ARBA00013189"/>
    </source>
</evidence>
<evidence type="ECO:0000259" key="9">
    <source>
        <dbReference type="Pfam" id="PF16363"/>
    </source>
</evidence>
<dbReference type="CDD" id="cd05247">
    <property type="entry name" value="UDP_G4E_1_SDR_e"/>
    <property type="match status" value="1"/>
</dbReference>
<gene>
    <name evidence="10" type="ORF">WJX74_001213</name>
</gene>
<dbReference type="GO" id="GO:0006012">
    <property type="term" value="P:galactose metabolic process"/>
    <property type="evidence" value="ECO:0007669"/>
    <property type="project" value="InterPro"/>
</dbReference>
<reference evidence="10 11" key="1">
    <citation type="journal article" date="2024" name="Nat. Commun.">
        <title>Phylogenomics reveals the evolutionary origins of lichenization in chlorophyte algae.</title>
        <authorList>
            <person name="Puginier C."/>
            <person name="Libourel C."/>
            <person name="Otte J."/>
            <person name="Skaloud P."/>
            <person name="Haon M."/>
            <person name="Grisel S."/>
            <person name="Petersen M."/>
            <person name="Berrin J.G."/>
            <person name="Delaux P.M."/>
            <person name="Dal Grande F."/>
            <person name="Keller J."/>
        </authorList>
    </citation>
    <scope>NUCLEOTIDE SEQUENCE [LARGE SCALE GENOMIC DNA]</scope>
    <source>
        <strain evidence="10 11">SAG 2145</strain>
    </source>
</reference>
<feature type="domain" description="NAD(P)-binding" evidence="9">
    <location>
        <begin position="7"/>
        <end position="331"/>
    </location>
</feature>
<evidence type="ECO:0000256" key="2">
    <source>
        <dbReference type="ARBA" id="ARBA00001911"/>
    </source>
</evidence>
<dbReference type="GO" id="GO:0003978">
    <property type="term" value="F:UDP-glucose 4-epimerase activity"/>
    <property type="evidence" value="ECO:0007669"/>
    <property type="project" value="UniProtKB-UniRule"/>
</dbReference>
<dbReference type="GO" id="GO:0005829">
    <property type="term" value="C:cytosol"/>
    <property type="evidence" value="ECO:0007669"/>
    <property type="project" value="TreeGrafter"/>
</dbReference>
<dbReference type="AlphaFoldDB" id="A0AAW1SF77"/>
<comment type="similarity">
    <text evidence="4 8">Belongs to the NAD(P)-dependent epimerase/dehydratase family.</text>
</comment>
<keyword evidence="6 8" id="KW-0520">NAD</keyword>
<dbReference type="InterPro" id="IPR005886">
    <property type="entry name" value="UDP_G4E"/>
</dbReference>
<dbReference type="PANTHER" id="PTHR43725:SF47">
    <property type="entry name" value="UDP-GLUCOSE 4-EPIMERASE"/>
    <property type="match status" value="1"/>
</dbReference>
<evidence type="ECO:0000313" key="10">
    <source>
        <dbReference type="EMBL" id="KAK9844352.1"/>
    </source>
</evidence>